<evidence type="ECO:0000259" key="1">
    <source>
        <dbReference type="PROSITE" id="PS51061"/>
    </source>
</evidence>
<dbReference type="InterPro" id="IPR036867">
    <property type="entry name" value="R3H_dom_sf"/>
</dbReference>
<proteinExistence type="predicted"/>
<dbReference type="PANTHER" id="PTHR35800:SF1">
    <property type="entry name" value="RNA-BINDING PROTEIN KHPB"/>
    <property type="match status" value="1"/>
</dbReference>
<dbReference type="PANTHER" id="PTHR35800">
    <property type="entry name" value="PROTEIN JAG"/>
    <property type="match status" value="1"/>
</dbReference>
<dbReference type="Gene3D" id="3.30.300.20">
    <property type="match status" value="1"/>
</dbReference>
<dbReference type="Pfam" id="PF01424">
    <property type="entry name" value="R3H"/>
    <property type="match status" value="1"/>
</dbReference>
<evidence type="ECO:0000313" key="2">
    <source>
        <dbReference type="EMBL" id="MBT9144870.1"/>
    </source>
</evidence>
<sequence>MNKGYIEKEGASPREAFLKALLEMGALEEEVEHTIEEVLYKGFFGTTKKAYRCRLWLKSSSSTPKPTPAKRSELPVSGETRIKTEAAAQSNLTREILDRLGFEYESIREIKVDDGWEIDIRCEDPGKLIGKDGHTLFALQRLLSTLFFRQYGKGSIYLDINDYLKKREKRIEEQAIIAISKVKKFKKKIELKPMNNWERKIVHRKANEAGIISLSTGNEPYRRVVLSLENDSQTR</sequence>
<dbReference type="InterPro" id="IPR001374">
    <property type="entry name" value="R3H_dom"/>
</dbReference>
<dbReference type="PROSITE" id="PS51061">
    <property type="entry name" value="R3H"/>
    <property type="match status" value="1"/>
</dbReference>
<accession>A0A9E2F603</accession>
<comment type="caution">
    <text evidence="2">The sequence shown here is derived from an EMBL/GenBank/DDBJ whole genome shotgun (WGS) entry which is preliminary data.</text>
</comment>
<dbReference type="EMBL" id="QLTW01000028">
    <property type="protein sequence ID" value="MBT9144870.1"/>
    <property type="molecule type" value="Genomic_DNA"/>
</dbReference>
<name>A0A9E2F603_PSYF1</name>
<dbReference type="Gene3D" id="3.30.1370.50">
    <property type="entry name" value="R3H-like domain"/>
    <property type="match status" value="1"/>
</dbReference>
<dbReference type="Proteomes" id="UP000811545">
    <property type="component" value="Unassembled WGS sequence"/>
</dbReference>
<dbReference type="AlphaFoldDB" id="A0A9E2F603"/>
<dbReference type="InterPro" id="IPR015946">
    <property type="entry name" value="KH_dom-like_a/b"/>
</dbReference>
<feature type="domain" description="R3H" evidence="1">
    <location>
        <begin position="165"/>
        <end position="230"/>
    </location>
</feature>
<organism evidence="2 3">
    <name type="scientific">Psychracetigena formicireducens</name>
    <dbReference type="NCBI Taxonomy" id="2986056"/>
    <lineage>
        <taxon>Bacteria</taxon>
        <taxon>Bacillati</taxon>
        <taxon>Candidatus Lithacetigenota</taxon>
        <taxon>Candidatus Psychracetigena</taxon>
    </lineage>
</organism>
<reference evidence="2 3" key="1">
    <citation type="journal article" date="2021" name="bioRxiv">
        <title>Unique metabolic strategies in Hadean analogues reveal hints for primordial physiology.</title>
        <authorList>
            <person name="Nobu M.K."/>
            <person name="Nakai R."/>
            <person name="Tamazawa S."/>
            <person name="Mori H."/>
            <person name="Toyoda A."/>
            <person name="Ijiri A."/>
            <person name="Suzuki S."/>
            <person name="Kurokawa K."/>
            <person name="Kamagata Y."/>
            <person name="Tamaki H."/>
        </authorList>
    </citation>
    <scope>NUCLEOTIDE SEQUENCE [LARGE SCALE GENOMIC DNA]</scope>
    <source>
        <strain evidence="2">BS525</strain>
    </source>
</reference>
<dbReference type="InterPro" id="IPR039247">
    <property type="entry name" value="KhpB"/>
</dbReference>
<evidence type="ECO:0000313" key="3">
    <source>
        <dbReference type="Proteomes" id="UP000811545"/>
    </source>
</evidence>
<dbReference type="GO" id="GO:0003723">
    <property type="term" value="F:RNA binding"/>
    <property type="evidence" value="ECO:0007669"/>
    <property type="project" value="InterPro"/>
</dbReference>
<gene>
    <name evidence="2" type="ORF">DDT42_00726</name>
</gene>
<dbReference type="SMART" id="SM00393">
    <property type="entry name" value="R3H"/>
    <property type="match status" value="1"/>
</dbReference>
<dbReference type="SUPFAM" id="SSF82708">
    <property type="entry name" value="R3H domain"/>
    <property type="match status" value="1"/>
</dbReference>
<protein>
    <recommendedName>
        <fullName evidence="1">R3H domain-containing protein</fullName>
    </recommendedName>
</protein>